<name>A0A1X7NX08_9MICO</name>
<feature type="transmembrane region" description="Helical" evidence="8">
    <location>
        <begin position="129"/>
        <end position="154"/>
    </location>
</feature>
<sequence length="361" mass="39769">MTLPPAPAPGRRSASAAQKPRLPWVDVAKGIAITLVVLHHAWQFLGATGWSVAWYDAVDVALTTLRMPLFFTVSGLLAASIVTMDFKTLFRKKLALLLYLYLLWSLVRTVIFSFVPWPLSDFDPLGNFFLALVWPSSGLWYLYALVLFTTIAWLTRRMPRWIVVGAATLLSVAFAATSLSTNLWTWDAMIVYLPFFLAGMSWRAAIIDFVAREKWWLPTVLIVAYLAIEAVVLLTGRGVGLSRIPVSALAVVAGLTLSAQIATTWAGRGLSTLGRQTLPIYVQHPIVIAIVVFVVPPILPGWVALFVVAAFAIAVSLLLHRLLNRFPGVYTLPTGRKRLATPPEQPLGPGAGERRRDQTRS</sequence>
<dbReference type="AlphaFoldDB" id="A0A1X7NX08"/>
<keyword evidence="4 8" id="KW-0812">Transmembrane</keyword>
<dbReference type="Pfam" id="PF01757">
    <property type="entry name" value="Acyl_transf_3"/>
    <property type="match status" value="1"/>
</dbReference>
<feature type="transmembrane region" description="Helical" evidence="8">
    <location>
        <begin position="215"/>
        <end position="234"/>
    </location>
</feature>
<dbReference type="STRING" id="1891671.SAMN06295885_1863"/>
<evidence type="ECO:0000259" key="9">
    <source>
        <dbReference type="Pfam" id="PF01757"/>
    </source>
</evidence>
<evidence type="ECO:0000256" key="8">
    <source>
        <dbReference type="SAM" id="Phobius"/>
    </source>
</evidence>
<evidence type="ECO:0000313" key="11">
    <source>
        <dbReference type="Proteomes" id="UP000193711"/>
    </source>
</evidence>
<keyword evidence="3" id="KW-1003">Cell membrane</keyword>
<feature type="transmembrane region" description="Helical" evidence="8">
    <location>
        <begin position="246"/>
        <end position="266"/>
    </location>
</feature>
<protein>
    <submittedName>
        <fullName evidence="10">Acyltransferase family protein</fullName>
    </submittedName>
</protein>
<evidence type="ECO:0000256" key="5">
    <source>
        <dbReference type="ARBA" id="ARBA00022989"/>
    </source>
</evidence>
<dbReference type="RefSeq" id="WP_085476353.1">
    <property type="nucleotide sequence ID" value="NZ_FXBM01000002.1"/>
</dbReference>
<evidence type="ECO:0000256" key="2">
    <source>
        <dbReference type="ARBA" id="ARBA00007400"/>
    </source>
</evidence>
<dbReference type="Proteomes" id="UP000193711">
    <property type="component" value="Unassembled WGS sequence"/>
</dbReference>
<proteinExistence type="inferred from homology"/>
<feature type="transmembrane region" description="Helical" evidence="8">
    <location>
        <begin position="301"/>
        <end position="319"/>
    </location>
</feature>
<feature type="compositionally biased region" description="Basic and acidic residues" evidence="7">
    <location>
        <begin position="352"/>
        <end position="361"/>
    </location>
</feature>
<evidence type="ECO:0000256" key="4">
    <source>
        <dbReference type="ARBA" id="ARBA00022692"/>
    </source>
</evidence>
<keyword evidence="11" id="KW-1185">Reference proteome</keyword>
<gene>
    <name evidence="10" type="ORF">SAMN06295885_1863</name>
</gene>
<dbReference type="EMBL" id="FXBM01000002">
    <property type="protein sequence ID" value="SMH42021.1"/>
    <property type="molecule type" value="Genomic_DNA"/>
</dbReference>
<feature type="transmembrane region" description="Helical" evidence="8">
    <location>
        <begin position="65"/>
        <end position="84"/>
    </location>
</feature>
<keyword evidence="10" id="KW-0808">Transferase</keyword>
<feature type="transmembrane region" description="Helical" evidence="8">
    <location>
        <begin position="278"/>
        <end position="295"/>
    </location>
</feature>
<dbReference type="PANTHER" id="PTHR40074:SF2">
    <property type="entry name" value="O-ACETYLTRANSFERASE WECH"/>
    <property type="match status" value="1"/>
</dbReference>
<evidence type="ECO:0000313" key="10">
    <source>
        <dbReference type="EMBL" id="SMH42021.1"/>
    </source>
</evidence>
<keyword evidence="6 8" id="KW-0472">Membrane</keyword>
<keyword evidence="5 8" id="KW-1133">Transmembrane helix</keyword>
<accession>A0A1X7NX08</accession>
<feature type="domain" description="Acyltransferase 3" evidence="9">
    <location>
        <begin position="23"/>
        <end position="320"/>
    </location>
</feature>
<feature type="transmembrane region" description="Helical" evidence="8">
    <location>
        <begin position="96"/>
        <end position="117"/>
    </location>
</feature>
<dbReference type="InterPro" id="IPR002656">
    <property type="entry name" value="Acyl_transf_3_dom"/>
</dbReference>
<evidence type="ECO:0000256" key="1">
    <source>
        <dbReference type="ARBA" id="ARBA00004651"/>
    </source>
</evidence>
<feature type="transmembrane region" description="Helical" evidence="8">
    <location>
        <begin position="161"/>
        <end position="177"/>
    </location>
</feature>
<organism evidence="10 11">
    <name type="scientific">Rathayibacter oskolensis</name>
    <dbReference type="NCBI Taxonomy" id="1891671"/>
    <lineage>
        <taxon>Bacteria</taxon>
        <taxon>Bacillati</taxon>
        <taxon>Actinomycetota</taxon>
        <taxon>Actinomycetes</taxon>
        <taxon>Micrococcales</taxon>
        <taxon>Microbacteriaceae</taxon>
        <taxon>Rathayibacter</taxon>
    </lineage>
</organism>
<reference evidence="11" key="1">
    <citation type="submission" date="2017-04" db="EMBL/GenBank/DDBJ databases">
        <authorList>
            <person name="Varghese N."/>
            <person name="Submissions S."/>
        </authorList>
    </citation>
    <scope>NUCLEOTIDE SEQUENCE [LARGE SCALE GENOMIC DNA]</scope>
    <source>
        <strain evidence="11">VKM Ac-2121</strain>
    </source>
</reference>
<dbReference type="PANTHER" id="PTHR40074">
    <property type="entry name" value="O-ACETYLTRANSFERASE WECH"/>
    <property type="match status" value="1"/>
</dbReference>
<keyword evidence="10" id="KW-0012">Acyltransferase</keyword>
<feature type="region of interest" description="Disordered" evidence="7">
    <location>
        <begin position="337"/>
        <end position="361"/>
    </location>
</feature>
<evidence type="ECO:0000256" key="7">
    <source>
        <dbReference type="SAM" id="MobiDB-lite"/>
    </source>
</evidence>
<comment type="similarity">
    <text evidence="2">Belongs to the acyltransferase 3 family.</text>
</comment>
<dbReference type="GO" id="GO:0005886">
    <property type="term" value="C:plasma membrane"/>
    <property type="evidence" value="ECO:0007669"/>
    <property type="project" value="UniProtKB-SubCell"/>
</dbReference>
<evidence type="ECO:0000256" key="3">
    <source>
        <dbReference type="ARBA" id="ARBA00022475"/>
    </source>
</evidence>
<dbReference type="GO" id="GO:0016413">
    <property type="term" value="F:O-acetyltransferase activity"/>
    <property type="evidence" value="ECO:0007669"/>
    <property type="project" value="TreeGrafter"/>
</dbReference>
<comment type="subcellular location">
    <subcellularLocation>
        <location evidence="1">Cell membrane</location>
        <topology evidence="1">Multi-pass membrane protein</topology>
    </subcellularLocation>
</comment>
<dbReference type="GO" id="GO:0009246">
    <property type="term" value="P:enterobacterial common antigen biosynthetic process"/>
    <property type="evidence" value="ECO:0007669"/>
    <property type="project" value="TreeGrafter"/>
</dbReference>
<evidence type="ECO:0000256" key="6">
    <source>
        <dbReference type="ARBA" id="ARBA00023136"/>
    </source>
</evidence>
<feature type="transmembrane region" description="Helical" evidence="8">
    <location>
        <begin position="183"/>
        <end position="203"/>
    </location>
</feature>
<dbReference type="OrthoDB" id="4394033at2"/>